<protein>
    <submittedName>
        <fullName evidence="1">Uncharacterized protein</fullName>
    </submittedName>
</protein>
<gene>
    <name evidence="1" type="ORF">METZ01_LOCUS382123</name>
</gene>
<dbReference type="AlphaFoldDB" id="A0A382U4P0"/>
<evidence type="ECO:0000313" key="1">
    <source>
        <dbReference type="EMBL" id="SVD29269.1"/>
    </source>
</evidence>
<dbReference type="EMBL" id="UINC01141499">
    <property type="protein sequence ID" value="SVD29269.1"/>
    <property type="molecule type" value="Genomic_DNA"/>
</dbReference>
<organism evidence="1">
    <name type="scientific">marine metagenome</name>
    <dbReference type="NCBI Taxonomy" id="408172"/>
    <lineage>
        <taxon>unclassified sequences</taxon>
        <taxon>metagenomes</taxon>
        <taxon>ecological metagenomes</taxon>
    </lineage>
</organism>
<sequence length="123" mass="14530">MRGDSLGIRRLQTPHKNLLPLKKSLLNLTGIIKQNTSTFIDSNGVPFIYEKTRWCKLKYYKIRKIEKKGIASILWLHGVTTRHIIARPPHGEMKWAGVIHYNNDPWLLYEYAEIKFRDSRRKV</sequence>
<name>A0A382U4P0_9ZZZZ</name>
<proteinExistence type="predicted"/>
<accession>A0A382U4P0</accession>
<reference evidence="1" key="1">
    <citation type="submission" date="2018-05" db="EMBL/GenBank/DDBJ databases">
        <authorList>
            <person name="Lanie J.A."/>
            <person name="Ng W.-L."/>
            <person name="Kazmierczak K.M."/>
            <person name="Andrzejewski T.M."/>
            <person name="Davidsen T.M."/>
            <person name="Wayne K.J."/>
            <person name="Tettelin H."/>
            <person name="Glass J.I."/>
            <person name="Rusch D."/>
            <person name="Podicherti R."/>
            <person name="Tsui H.-C.T."/>
            <person name="Winkler M.E."/>
        </authorList>
    </citation>
    <scope>NUCLEOTIDE SEQUENCE</scope>
</reference>